<evidence type="ECO:0000313" key="2">
    <source>
        <dbReference type="Proteomes" id="UP000772434"/>
    </source>
</evidence>
<organism evidence="1 2">
    <name type="scientific">Rhodocollybia butyracea</name>
    <dbReference type="NCBI Taxonomy" id="206335"/>
    <lineage>
        <taxon>Eukaryota</taxon>
        <taxon>Fungi</taxon>
        <taxon>Dikarya</taxon>
        <taxon>Basidiomycota</taxon>
        <taxon>Agaricomycotina</taxon>
        <taxon>Agaricomycetes</taxon>
        <taxon>Agaricomycetidae</taxon>
        <taxon>Agaricales</taxon>
        <taxon>Marasmiineae</taxon>
        <taxon>Omphalotaceae</taxon>
        <taxon>Rhodocollybia</taxon>
    </lineage>
</organism>
<protein>
    <submittedName>
        <fullName evidence="1">Uncharacterized protein</fullName>
    </submittedName>
</protein>
<evidence type="ECO:0000313" key="1">
    <source>
        <dbReference type="EMBL" id="KAF9072239.1"/>
    </source>
</evidence>
<sequence length="203" mass="23434">MPDLVSAQYNELTVTYESYGILGIWARPLPAKALEDSLGYPRQTQGKPRERKLTIGLPKASEGFFDGKLAFTPQEALNHSIHISTDYTVSWFPSTHFDIVVENTRPDSKLERSYTEYKGPWMRKNGRSPWIRECTGYPGTKTQHTMPKLLIVWEMTLRSDDIMQKLQFPGQIENSYLYAHMGIPPLVHDTTKRKSYRFRVPAH</sequence>
<gene>
    <name evidence="1" type="ORF">BDP27DRAFT_1361095</name>
</gene>
<dbReference type="Proteomes" id="UP000772434">
    <property type="component" value="Unassembled WGS sequence"/>
</dbReference>
<accession>A0A9P5PTT8</accession>
<dbReference type="AlphaFoldDB" id="A0A9P5PTT8"/>
<dbReference type="EMBL" id="JADNRY010000025">
    <property type="protein sequence ID" value="KAF9072239.1"/>
    <property type="molecule type" value="Genomic_DNA"/>
</dbReference>
<name>A0A9P5PTT8_9AGAR</name>
<reference evidence="1" key="1">
    <citation type="submission" date="2020-11" db="EMBL/GenBank/DDBJ databases">
        <authorList>
            <consortium name="DOE Joint Genome Institute"/>
            <person name="Ahrendt S."/>
            <person name="Riley R."/>
            <person name="Andreopoulos W."/>
            <person name="Labutti K."/>
            <person name="Pangilinan J."/>
            <person name="Ruiz-Duenas F.J."/>
            <person name="Barrasa J.M."/>
            <person name="Sanchez-Garcia M."/>
            <person name="Camarero S."/>
            <person name="Miyauchi S."/>
            <person name="Serrano A."/>
            <person name="Linde D."/>
            <person name="Babiker R."/>
            <person name="Drula E."/>
            <person name="Ayuso-Fernandez I."/>
            <person name="Pacheco R."/>
            <person name="Padilla G."/>
            <person name="Ferreira P."/>
            <person name="Barriuso J."/>
            <person name="Kellner H."/>
            <person name="Castanera R."/>
            <person name="Alfaro M."/>
            <person name="Ramirez L."/>
            <person name="Pisabarro A.G."/>
            <person name="Kuo A."/>
            <person name="Tritt A."/>
            <person name="Lipzen A."/>
            <person name="He G."/>
            <person name="Yan M."/>
            <person name="Ng V."/>
            <person name="Cullen D."/>
            <person name="Martin F."/>
            <person name="Rosso M.-N."/>
            <person name="Henrissat B."/>
            <person name="Hibbett D."/>
            <person name="Martinez A.T."/>
            <person name="Grigoriev I.V."/>
        </authorList>
    </citation>
    <scope>NUCLEOTIDE SEQUENCE</scope>
    <source>
        <strain evidence="1">AH 40177</strain>
    </source>
</reference>
<comment type="caution">
    <text evidence="1">The sequence shown here is derived from an EMBL/GenBank/DDBJ whole genome shotgun (WGS) entry which is preliminary data.</text>
</comment>
<proteinExistence type="predicted"/>
<keyword evidence="2" id="KW-1185">Reference proteome</keyword>